<keyword evidence="2" id="KW-0067">ATP-binding</keyword>
<evidence type="ECO:0000256" key="7">
    <source>
        <dbReference type="PROSITE-ProRule" id="PRU00169"/>
    </source>
</evidence>
<feature type="modified residue" description="4-aspartylphosphate" evidence="7">
    <location>
        <position position="64"/>
    </location>
</feature>
<keyword evidence="1" id="KW-0547">Nucleotide-binding</keyword>
<dbReference type="PROSITE" id="PS50110">
    <property type="entry name" value="RESPONSE_REGULATORY"/>
    <property type="match status" value="1"/>
</dbReference>
<dbReference type="InterPro" id="IPR013767">
    <property type="entry name" value="PAS_fold"/>
</dbReference>
<dbReference type="PROSITE" id="PS50045">
    <property type="entry name" value="SIGMA54_INTERACT_4"/>
    <property type="match status" value="1"/>
</dbReference>
<dbReference type="Gene3D" id="3.30.450.20">
    <property type="entry name" value="PAS domain"/>
    <property type="match status" value="1"/>
</dbReference>
<dbReference type="SUPFAM" id="SSF52540">
    <property type="entry name" value="P-loop containing nucleoside triphosphate hydrolases"/>
    <property type="match status" value="1"/>
</dbReference>
<organism evidence="12 13">
    <name type="scientific">Longimonas halophila</name>
    <dbReference type="NCBI Taxonomy" id="1469170"/>
    <lineage>
        <taxon>Bacteria</taxon>
        <taxon>Pseudomonadati</taxon>
        <taxon>Rhodothermota</taxon>
        <taxon>Rhodothermia</taxon>
        <taxon>Rhodothermales</taxon>
        <taxon>Salisaetaceae</taxon>
        <taxon>Longimonas</taxon>
    </lineage>
</organism>
<dbReference type="SUPFAM" id="SSF52172">
    <property type="entry name" value="CheY-like"/>
    <property type="match status" value="1"/>
</dbReference>
<dbReference type="RefSeq" id="WP_098063138.1">
    <property type="nucleotide sequence ID" value="NZ_PDEP01000015.1"/>
</dbReference>
<dbReference type="PANTHER" id="PTHR32071">
    <property type="entry name" value="TRANSCRIPTIONAL REGULATORY PROTEIN"/>
    <property type="match status" value="1"/>
</dbReference>
<dbReference type="OrthoDB" id="9767722at2"/>
<keyword evidence="7" id="KW-0597">Phosphoprotein</keyword>
<dbReference type="PROSITE" id="PS50112">
    <property type="entry name" value="PAS"/>
    <property type="match status" value="1"/>
</dbReference>
<dbReference type="Pfam" id="PF00158">
    <property type="entry name" value="Sigma54_activat"/>
    <property type="match status" value="1"/>
</dbReference>
<reference evidence="12 13" key="1">
    <citation type="submission" date="2017-10" db="EMBL/GenBank/DDBJ databases">
        <title>Draft genome of Longimonas halophila.</title>
        <authorList>
            <person name="Goh K.M."/>
            <person name="Shamsir M.S."/>
            <person name="Lim S.W."/>
        </authorList>
    </citation>
    <scope>NUCLEOTIDE SEQUENCE [LARGE SCALE GENOMIC DNA]</scope>
    <source>
        <strain evidence="12 13">KCTC 42399</strain>
    </source>
</reference>
<keyword evidence="3" id="KW-0805">Transcription regulation</keyword>
<dbReference type="Pfam" id="PF00072">
    <property type="entry name" value="Response_reg"/>
    <property type="match status" value="1"/>
</dbReference>
<dbReference type="SUPFAM" id="SSF46689">
    <property type="entry name" value="Homeodomain-like"/>
    <property type="match status" value="1"/>
</dbReference>
<dbReference type="PANTHER" id="PTHR32071:SF57">
    <property type="entry name" value="C4-DICARBOXYLATE TRANSPORT TRANSCRIPTIONAL REGULATORY PROTEIN DCTD"/>
    <property type="match status" value="1"/>
</dbReference>
<dbReference type="Proteomes" id="UP000221024">
    <property type="component" value="Unassembled WGS sequence"/>
</dbReference>
<dbReference type="FunFam" id="1.10.8.60:FF:000014">
    <property type="entry name" value="DNA-binding transcriptional regulator NtrC"/>
    <property type="match status" value="1"/>
</dbReference>
<dbReference type="CDD" id="cd00009">
    <property type="entry name" value="AAA"/>
    <property type="match status" value="1"/>
</dbReference>
<evidence type="ECO:0000259" key="9">
    <source>
        <dbReference type="PROSITE" id="PS50045"/>
    </source>
</evidence>
<dbReference type="Pfam" id="PF00989">
    <property type="entry name" value="PAS"/>
    <property type="match status" value="1"/>
</dbReference>
<dbReference type="GO" id="GO:0006355">
    <property type="term" value="P:regulation of DNA-templated transcription"/>
    <property type="evidence" value="ECO:0007669"/>
    <property type="project" value="InterPro"/>
</dbReference>
<dbReference type="Pfam" id="PF25601">
    <property type="entry name" value="AAA_lid_14"/>
    <property type="match status" value="1"/>
</dbReference>
<dbReference type="SMART" id="SM00382">
    <property type="entry name" value="AAA"/>
    <property type="match status" value="1"/>
</dbReference>
<dbReference type="PROSITE" id="PS00676">
    <property type="entry name" value="SIGMA54_INTERACT_2"/>
    <property type="match status" value="1"/>
</dbReference>
<dbReference type="SUPFAM" id="SSF55785">
    <property type="entry name" value="PYP-like sensor domain (PAS domain)"/>
    <property type="match status" value="1"/>
</dbReference>
<keyword evidence="13" id="KW-1185">Reference proteome</keyword>
<dbReference type="Gene3D" id="3.40.50.300">
    <property type="entry name" value="P-loop containing nucleotide triphosphate hydrolases"/>
    <property type="match status" value="1"/>
</dbReference>
<evidence type="ECO:0000313" key="12">
    <source>
        <dbReference type="EMBL" id="PEN05188.1"/>
    </source>
</evidence>
<dbReference type="InterPro" id="IPR000014">
    <property type="entry name" value="PAS"/>
</dbReference>
<sequence length="623" mass="68224">MTDDASPSWDALNVLLLEDVDTDAELIRHQLRADGITGSVQRVDTKADFEAALDDGPPGIVLADYSLPTFDGLTALRMVQERYPTVPVVFVSGAIGEERAIETLKQGATDYVLKDTLSRLGPAVKRALREAEERRARQEAEAALRQAHDELEQTVKERTAALRESQQRLSTIVDSAIDAIINIEADRTITLFNPAAESIFACSADDACGEPLTRFLTDEFDALLADYLQQDTNAEGRYLAASEGIQARRASGDTFPVEATISPLPLPNGTTQHLLILRDIDARTQAEAAVSQLASEKQYLQEEIRSEKGFETIVGTSPPMQEVFTAIDQVASTDTTVLVCGQTGTGKELVARAVHERSPRADNVLVKVNCSALAPDLIESELFGHEKGAFTGASEQRVGRFELADGGTLFLDEIGELAMSTQSKLLRALQEQEFERVGGSRTIQVDTRIIAATNVDLEQAVEEGRFRSDLYFRLNIFPINLPPLRDRRSDIPLLVEHFRKLFAQRMGKSIEGVSPSAMAVLKAYNWPGNVRELANIMERAVILAQDGLIRADDLSITQQHTTNHTDDLPTLQEAQRRHIIRALKATGGTVGGPDGAAALLDIKRTTLLSRMNRLGVDADAYRG</sequence>
<evidence type="ECO:0000256" key="1">
    <source>
        <dbReference type="ARBA" id="ARBA00022741"/>
    </source>
</evidence>
<dbReference type="EMBL" id="PDEP01000015">
    <property type="protein sequence ID" value="PEN05188.1"/>
    <property type="molecule type" value="Genomic_DNA"/>
</dbReference>
<evidence type="ECO:0000259" key="11">
    <source>
        <dbReference type="PROSITE" id="PS50112"/>
    </source>
</evidence>
<feature type="domain" description="Sigma-54 factor interaction" evidence="9">
    <location>
        <begin position="313"/>
        <end position="542"/>
    </location>
</feature>
<feature type="coiled-coil region" evidence="8">
    <location>
        <begin position="128"/>
        <end position="168"/>
    </location>
</feature>
<dbReference type="CDD" id="cd00156">
    <property type="entry name" value="REC"/>
    <property type="match status" value="1"/>
</dbReference>
<comment type="caution">
    <text evidence="12">The sequence shown here is derived from an EMBL/GenBank/DDBJ whole genome shotgun (WGS) entry which is preliminary data.</text>
</comment>
<evidence type="ECO:0000256" key="6">
    <source>
        <dbReference type="ARBA" id="ARBA00023163"/>
    </source>
</evidence>
<dbReference type="NCBIfam" id="TIGR00229">
    <property type="entry name" value="sensory_box"/>
    <property type="match status" value="1"/>
</dbReference>
<dbReference type="InterPro" id="IPR025943">
    <property type="entry name" value="Sigma_54_int_dom_ATP-bd_2"/>
</dbReference>
<dbReference type="InterPro" id="IPR025944">
    <property type="entry name" value="Sigma_54_int_dom_CS"/>
</dbReference>
<feature type="domain" description="PAS" evidence="11">
    <location>
        <begin position="165"/>
        <end position="235"/>
    </location>
</feature>
<proteinExistence type="predicted"/>
<evidence type="ECO:0000256" key="8">
    <source>
        <dbReference type="SAM" id="Coils"/>
    </source>
</evidence>
<evidence type="ECO:0000313" key="13">
    <source>
        <dbReference type="Proteomes" id="UP000221024"/>
    </source>
</evidence>
<dbReference type="InterPro" id="IPR002078">
    <property type="entry name" value="Sigma_54_int"/>
</dbReference>
<keyword evidence="6" id="KW-0804">Transcription</keyword>
<evidence type="ECO:0000259" key="10">
    <source>
        <dbReference type="PROSITE" id="PS50110"/>
    </source>
</evidence>
<dbReference type="InterPro" id="IPR025662">
    <property type="entry name" value="Sigma_54_int_dom_ATP-bd_1"/>
</dbReference>
<name>A0A2H3NIK3_9BACT</name>
<dbReference type="SMART" id="SM00091">
    <property type="entry name" value="PAS"/>
    <property type="match status" value="1"/>
</dbReference>
<dbReference type="PROSITE" id="PS00675">
    <property type="entry name" value="SIGMA54_INTERACT_1"/>
    <property type="match status" value="1"/>
</dbReference>
<protein>
    <recommendedName>
        <fullName evidence="14">Fis family transcriptional regulator</fullName>
    </recommendedName>
</protein>
<evidence type="ECO:0000256" key="4">
    <source>
        <dbReference type="ARBA" id="ARBA00023125"/>
    </source>
</evidence>
<keyword evidence="4" id="KW-0238">DNA-binding</keyword>
<dbReference type="InterPro" id="IPR003593">
    <property type="entry name" value="AAA+_ATPase"/>
</dbReference>
<dbReference type="FunFam" id="3.40.50.300:FF:000006">
    <property type="entry name" value="DNA-binding transcriptional regulator NtrC"/>
    <property type="match status" value="1"/>
</dbReference>
<dbReference type="GO" id="GO:0005524">
    <property type="term" value="F:ATP binding"/>
    <property type="evidence" value="ECO:0007669"/>
    <property type="project" value="UniProtKB-KW"/>
</dbReference>
<dbReference type="InterPro" id="IPR035965">
    <property type="entry name" value="PAS-like_dom_sf"/>
</dbReference>
<keyword evidence="8" id="KW-0175">Coiled coil</keyword>
<dbReference type="InterPro" id="IPR009057">
    <property type="entry name" value="Homeodomain-like_sf"/>
</dbReference>
<dbReference type="SMART" id="SM00448">
    <property type="entry name" value="REC"/>
    <property type="match status" value="1"/>
</dbReference>
<dbReference type="Gene3D" id="1.10.10.60">
    <property type="entry name" value="Homeodomain-like"/>
    <property type="match status" value="1"/>
</dbReference>
<evidence type="ECO:0008006" key="14">
    <source>
        <dbReference type="Google" id="ProtNLM"/>
    </source>
</evidence>
<accession>A0A2H3NIK3</accession>
<dbReference type="PROSITE" id="PS00688">
    <property type="entry name" value="SIGMA54_INTERACT_3"/>
    <property type="match status" value="1"/>
</dbReference>
<dbReference type="Gene3D" id="3.40.50.2300">
    <property type="match status" value="1"/>
</dbReference>
<dbReference type="InterPro" id="IPR011006">
    <property type="entry name" value="CheY-like_superfamily"/>
</dbReference>
<feature type="domain" description="Response regulatory" evidence="10">
    <location>
        <begin position="13"/>
        <end position="129"/>
    </location>
</feature>
<evidence type="ECO:0000256" key="2">
    <source>
        <dbReference type="ARBA" id="ARBA00022840"/>
    </source>
</evidence>
<dbReference type="GO" id="GO:0000160">
    <property type="term" value="P:phosphorelay signal transduction system"/>
    <property type="evidence" value="ECO:0007669"/>
    <property type="project" value="InterPro"/>
</dbReference>
<dbReference type="CDD" id="cd00130">
    <property type="entry name" value="PAS"/>
    <property type="match status" value="1"/>
</dbReference>
<gene>
    <name evidence="12" type="ORF">CRI93_13320</name>
</gene>
<dbReference type="Gene3D" id="1.10.8.60">
    <property type="match status" value="1"/>
</dbReference>
<evidence type="ECO:0000256" key="3">
    <source>
        <dbReference type="ARBA" id="ARBA00023015"/>
    </source>
</evidence>
<evidence type="ECO:0000256" key="5">
    <source>
        <dbReference type="ARBA" id="ARBA00023159"/>
    </source>
</evidence>
<dbReference type="InterPro" id="IPR001789">
    <property type="entry name" value="Sig_transdc_resp-reg_receiver"/>
</dbReference>
<dbReference type="InterPro" id="IPR027417">
    <property type="entry name" value="P-loop_NTPase"/>
</dbReference>
<keyword evidence="5" id="KW-0010">Activator</keyword>
<dbReference type="AlphaFoldDB" id="A0A2H3NIK3"/>
<dbReference type="InterPro" id="IPR058031">
    <property type="entry name" value="AAA_lid_NorR"/>
</dbReference>
<dbReference type="GO" id="GO:0003677">
    <property type="term" value="F:DNA binding"/>
    <property type="evidence" value="ECO:0007669"/>
    <property type="project" value="UniProtKB-KW"/>
</dbReference>